<evidence type="ECO:0000256" key="4">
    <source>
        <dbReference type="ARBA" id="ARBA00023163"/>
    </source>
</evidence>
<evidence type="ECO:0000256" key="5">
    <source>
        <dbReference type="ARBA" id="ARBA00023242"/>
    </source>
</evidence>
<keyword evidence="4" id="KW-0804">Transcription</keyword>
<dbReference type="Gramene" id="ESW06769">
    <property type="protein sequence ID" value="ESW06769"/>
    <property type="gene ID" value="PHAVU_010G074900g"/>
</dbReference>
<evidence type="ECO:0000313" key="7">
    <source>
        <dbReference type="Proteomes" id="UP000000226"/>
    </source>
</evidence>
<comment type="subcellular location">
    <subcellularLocation>
        <location evidence="1">Nucleus</location>
    </subcellularLocation>
</comment>
<name>V7AMQ5_PHAVU</name>
<keyword evidence="5" id="KW-0539">Nucleus</keyword>
<dbReference type="AlphaFoldDB" id="V7AMQ5"/>
<dbReference type="Proteomes" id="UP000000226">
    <property type="component" value="Chromosome 10"/>
</dbReference>
<evidence type="ECO:0000256" key="1">
    <source>
        <dbReference type="ARBA" id="ARBA00004123"/>
    </source>
</evidence>
<dbReference type="EMBL" id="CM002297">
    <property type="protein sequence ID" value="ESW06769.1"/>
    <property type="molecule type" value="Genomic_DNA"/>
</dbReference>
<protein>
    <recommendedName>
        <fullName evidence="8">TF-B3 domain-containing protein</fullName>
    </recommendedName>
</protein>
<gene>
    <name evidence="6" type="ORF">PHAVU_010G074900g</name>
</gene>
<dbReference type="Gene3D" id="2.40.330.10">
    <property type="entry name" value="DNA-binding pseudobarrel domain"/>
    <property type="match status" value="1"/>
</dbReference>
<evidence type="ECO:0008006" key="8">
    <source>
        <dbReference type="Google" id="ProtNLM"/>
    </source>
</evidence>
<dbReference type="GO" id="GO:0003677">
    <property type="term" value="F:DNA binding"/>
    <property type="evidence" value="ECO:0007669"/>
    <property type="project" value="UniProtKB-KW"/>
</dbReference>
<keyword evidence="3" id="KW-0238">DNA-binding</keyword>
<accession>V7AMQ5</accession>
<evidence type="ECO:0000256" key="3">
    <source>
        <dbReference type="ARBA" id="ARBA00023125"/>
    </source>
</evidence>
<dbReference type="OrthoDB" id="682109at2759"/>
<keyword evidence="7" id="KW-1185">Reference proteome</keyword>
<proteinExistence type="predicted"/>
<dbReference type="InterPro" id="IPR015300">
    <property type="entry name" value="DNA-bd_pseudobarrel_sf"/>
</dbReference>
<dbReference type="SUPFAM" id="SSF101936">
    <property type="entry name" value="DNA-binding pseudobarrel domain"/>
    <property type="match status" value="1"/>
</dbReference>
<reference evidence="7" key="1">
    <citation type="journal article" date="2014" name="Nat. Genet.">
        <title>A reference genome for common bean and genome-wide analysis of dual domestications.</title>
        <authorList>
            <person name="Schmutz J."/>
            <person name="McClean P.E."/>
            <person name="Mamidi S."/>
            <person name="Wu G.A."/>
            <person name="Cannon S.B."/>
            <person name="Grimwood J."/>
            <person name="Jenkins J."/>
            <person name="Shu S."/>
            <person name="Song Q."/>
            <person name="Chavarro C."/>
            <person name="Torres-Torres M."/>
            <person name="Geffroy V."/>
            <person name="Moghaddam S.M."/>
            <person name="Gao D."/>
            <person name="Abernathy B."/>
            <person name="Barry K."/>
            <person name="Blair M."/>
            <person name="Brick M.A."/>
            <person name="Chovatia M."/>
            <person name="Gepts P."/>
            <person name="Goodstein D.M."/>
            <person name="Gonzales M."/>
            <person name="Hellsten U."/>
            <person name="Hyten D.L."/>
            <person name="Jia G."/>
            <person name="Kelly J.D."/>
            <person name="Kudrna D."/>
            <person name="Lee R."/>
            <person name="Richard M.M."/>
            <person name="Miklas P.N."/>
            <person name="Osorno J.M."/>
            <person name="Rodrigues J."/>
            <person name="Thareau V."/>
            <person name="Urrea C.A."/>
            <person name="Wang M."/>
            <person name="Yu Y."/>
            <person name="Zhang M."/>
            <person name="Wing R.A."/>
            <person name="Cregan P.B."/>
            <person name="Rokhsar D.S."/>
            <person name="Jackson S.A."/>
        </authorList>
    </citation>
    <scope>NUCLEOTIDE SEQUENCE [LARGE SCALE GENOMIC DNA]</scope>
    <source>
        <strain evidence="7">cv. G19833</strain>
    </source>
</reference>
<keyword evidence="2" id="KW-0805">Transcription regulation</keyword>
<dbReference type="GO" id="GO:0005634">
    <property type="term" value="C:nucleus"/>
    <property type="evidence" value="ECO:0007669"/>
    <property type="project" value="UniProtKB-SubCell"/>
</dbReference>
<evidence type="ECO:0000313" key="6">
    <source>
        <dbReference type="EMBL" id="ESW06769.1"/>
    </source>
</evidence>
<evidence type="ECO:0000256" key="2">
    <source>
        <dbReference type="ARBA" id="ARBA00023015"/>
    </source>
</evidence>
<sequence length="201" mass="23440">MAFSAEEINELDTRGLFYSMYIRGQYGYVDRAFVVEFQGELSKKWTLADSAGNVHKVYYNQDILSPQILDGWSTLSSVYGFKGDHFILFRYGGQSCFTITVFMGEICEIGVNRYLKELLKTKFRNVTLHGLLHDVQCRVLRGRFPSTNIKLGSGWKKKFSLHSFREDDKIIFECHMMMPSSDIRVLLLMKSHYKRQPKLYN</sequence>
<organism evidence="6 7">
    <name type="scientific">Phaseolus vulgaris</name>
    <name type="common">Kidney bean</name>
    <name type="synonym">French bean</name>
    <dbReference type="NCBI Taxonomy" id="3885"/>
    <lineage>
        <taxon>Eukaryota</taxon>
        <taxon>Viridiplantae</taxon>
        <taxon>Streptophyta</taxon>
        <taxon>Embryophyta</taxon>
        <taxon>Tracheophyta</taxon>
        <taxon>Spermatophyta</taxon>
        <taxon>Magnoliopsida</taxon>
        <taxon>eudicotyledons</taxon>
        <taxon>Gunneridae</taxon>
        <taxon>Pentapetalae</taxon>
        <taxon>rosids</taxon>
        <taxon>fabids</taxon>
        <taxon>Fabales</taxon>
        <taxon>Fabaceae</taxon>
        <taxon>Papilionoideae</taxon>
        <taxon>50 kb inversion clade</taxon>
        <taxon>NPAAA clade</taxon>
        <taxon>indigoferoid/millettioid clade</taxon>
        <taxon>Phaseoleae</taxon>
        <taxon>Phaseolus</taxon>
    </lineage>
</organism>